<sequence length="170" mass="18891">MDDPALVAEARSGAVEAFEVIYRRHAPVVMRFAWAKLGDRPTAEDVLQDTFILAWRKRREMPQVESSLLPWLLAIAANHARNASRHRTRCATVPLDENHPDVASGPVEVAAIAEALGALSPTERRICHLCLIEGYSYREAAAQLGITEGAVRKRLQRARASLRESLNDND</sequence>
<dbReference type="InterPro" id="IPR013324">
    <property type="entry name" value="RNA_pol_sigma_r3/r4-like"/>
</dbReference>
<evidence type="ECO:0000256" key="2">
    <source>
        <dbReference type="ARBA" id="ARBA00023015"/>
    </source>
</evidence>
<evidence type="ECO:0000313" key="10">
    <source>
        <dbReference type="Proteomes" id="UP001595900"/>
    </source>
</evidence>
<comment type="similarity">
    <text evidence="1 6">Belongs to the sigma-70 factor family. ECF subfamily.</text>
</comment>
<organism evidence="9 10">
    <name type="scientific">Gryllotalpicola reticulitermitis</name>
    <dbReference type="NCBI Taxonomy" id="1184153"/>
    <lineage>
        <taxon>Bacteria</taxon>
        <taxon>Bacillati</taxon>
        <taxon>Actinomycetota</taxon>
        <taxon>Actinomycetes</taxon>
        <taxon>Micrococcales</taxon>
        <taxon>Microbacteriaceae</taxon>
        <taxon>Gryllotalpicola</taxon>
    </lineage>
</organism>
<gene>
    <name evidence="9" type="ORF">ACFOYW_00515</name>
</gene>
<dbReference type="PANTHER" id="PTHR43133">
    <property type="entry name" value="RNA POLYMERASE ECF-TYPE SIGMA FACTO"/>
    <property type="match status" value="1"/>
</dbReference>
<dbReference type="InterPro" id="IPR039425">
    <property type="entry name" value="RNA_pol_sigma-70-like"/>
</dbReference>
<dbReference type="SUPFAM" id="SSF88946">
    <property type="entry name" value="Sigma2 domain of RNA polymerase sigma factors"/>
    <property type="match status" value="1"/>
</dbReference>
<dbReference type="SUPFAM" id="SSF88659">
    <property type="entry name" value="Sigma3 and sigma4 domains of RNA polymerase sigma factors"/>
    <property type="match status" value="1"/>
</dbReference>
<feature type="domain" description="RNA polymerase sigma factor 70 region 4 type 2" evidence="8">
    <location>
        <begin position="111"/>
        <end position="162"/>
    </location>
</feature>
<reference evidence="10" key="1">
    <citation type="journal article" date="2019" name="Int. J. Syst. Evol. Microbiol.">
        <title>The Global Catalogue of Microorganisms (GCM) 10K type strain sequencing project: providing services to taxonomists for standard genome sequencing and annotation.</title>
        <authorList>
            <consortium name="The Broad Institute Genomics Platform"/>
            <consortium name="The Broad Institute Genome Sequencing Center for Infectious Disease"/>
            <person name="Wu L."/>
            <person name="Ma J."/>
        </authorList>
    </citation>
    <scope>NUCLEOTIDE SEQUENCE [LARGE SCALE GENOMIC DNA]</scope>
    <source>
        <strain evidence="10">CGMCC 1.10363</strain>
    </source>
</reference>
<keyword evidence="5 6" id="KW-0804">Transcription</keyword>
<dbReference type="NCBIfam" id="TIGR02937">
    <property type="entry name" value="sigma70-ECF"/>
    <property type="match status" value="1"/>
</dbReference>
<dbReference type="RefSeq" id="WP_390226591.1">
    <property type="nucleotide sequence ID" value="NZ_JBHSCN010000002.1"/>
</dbReference>
<evidence type="ECO:0000313" key="9">
    <source>
        <dbReference type="EMBL" id="MFC4241838.1"/>
    </source>
</evidence>
<dbReference type="PROSITE" id="PS01063">
    <property type="entry name" value="SIGMA70_ECF"/>
    <property type="match status" value="1"/>
</dbReference>
<dbReference type="Pfam" id="PF04542">
    <property type="entry name" value="Sigma70_r2"/>
    <property type="match status" value="1"/>
</dbReference>
<dbReference type="EMBL" id="JBHSCN010000002">
    <property type="protein sequence ID" value="MFC4241838.1"/>
    <property type="molecule type" value="Genomic_DNA"/>
</dbReference>
<dbReference type="Proteomes" id="UP001595900">
    <property type="component" value="Unassembled WGS sequence"/>
</dbReference>
<evidence type="ECO:0000256" key="1">
    <source>
        <dbReference type="ARBA" id="ARBA00010641"/>
    </source>
</evidence>
<dbReference type="InterPro" id="IPR013325">
    <property type="entry name" value="RNA_pol_sigma_r2"/>
</dbReference>
<keyword evidence="3 6" id="KW-0731">Sigma factor</keyword>
<dbReference type="InterPro" id="IPR013249">
    <property type="entry name" value="RNA_pol_sigma70_r4_t2"/>
</dbReference>
<evidence type="ECO:0000256" key="6">
    <source>
        <dbReference type="RuleBase" id="RU000716"/>
    </source>
</evidence>
<dbReference type="Gene3D" id="1.10.10.10">
    <property type="entry name" value="Winged helix-like DNA-binding domain superfamily/Winged helix DNA-binding domain"/>
    <property type="match status" value="1"/>
</dbReference>
<dbReference type="CDD" id="cd06171">
    <property type="entry name" value="Sigma70_r4"/>
    <property type="match status" value="1"/>
</dbReference>
<evidence type="ECO:0000256" key="3">
    <source>
        <dbReference type="ARBA" id="ARBA00023082"/>
    </source>
</evidence>
<protein>
    <recommendedName>
        <fullName evidence="6">RNA polymerase sigma factor</fullName>
    </recommendedName>
</protein>
<feature type="domain" description="RNA polymerase sigma-70 region 2" evidence="7">
    <location>
        <begin position="21"/>
        <end position="89"/>
    </location>
</feature>
<evidence type="ECO:0000259" key="8">
    <source>
        <dbReference type="Pfam" id="PF08281"/>
    </source>
</evidence>
<evidence type="ECO:0000259" key="7">
    <source>
        <dbReference type="Pfam" id="PF04542"/>
    </source>
</evidence>
<dbReference type="InterPro" id="IPR014284">
    <property type="entry name" value="RNA_pol_sigma-70_dom"/>
</dbReference>
<keyword evidence="4 6" id="KW-0238">DNA-binding</keyword>
<dbReference type="PANTHER" id="PTHR43133:SF8">
    <property type="entry name" value="RNA POLYMERASE SIGMA FACTOR HI_1459-RELATED"/>
    <property type="match status" value="1"/>
</dbReference>
<evidence type="ECO:0000256" key="4">
    <source>
        <dbReference type="ARBA" id="ARBA00023125"/>
    </source>
</evidence>
<dbReference type="InterPro" id="IPR007627">
    <property type="entry name" value="RNA_pol_sigma70_r2"/>
</dbReference>
<dbReference type="Gene3D" id="1.10.1740.10">
    <property type="match status" value="1"/>
</dbReference>
<comment type="caution">
    <text evidence="9">The sequence shown here is derived from an EMBL/GenBank/DDBJ whole genome shotgun (WGS) entry which is preliminary data.</text>
</comment>
<proteinExistence type="inferred from homology"/>
<keyword evidence="10" id="KW-1185">Reference proteome</keyword>
<keyword evidence="2 6" id="KW-0805">Transcription regulation</keyword>
<name>A0ABV8Q3E9_9MICO</name>
<dbReference type="Pfam" id="PF08281">
    <property type="entry name" value="Sigma70_r4_2"/>
    <property type="match status" value="1"/>
</dbReference>
<dbReference type="InterPro" id="IPR036388">
    <property type="entry name" value="WH-like_DNA-bd_sf"/>
</dbReference>
<dbReference type="InterPro" id="IPR000838">
    <property type="entry name" value="RNA_pol_sigma70_ECF_CS"/>
</dbReference>
<evidence type="ECO:0000256" key="5">
    <source>
        <dbReference type="ARBA" id="ARBA00023163"/>
    </source>
</evidence>
<accession>A0ABV8Q3E9</accession>